<evidence type="ECO:0000313" key="4">
    <source>
        <dbReference type="EMBL" id="KXI30124.1"/>
    </source>
</evidence>
<evidence type="ECO:0000313" key="5">
    <source>
        <dbReference type="Proteomes" id="UP000070299"/>
    </source>
</evidence>
<evidence type="ECO:0000256" key="1">
    <source>
        <dbReference type="ARBA" id="ARBA00010116"/>
    </source>
</evidence>
<evidence type="ECO:0000259" key="3">
    <source>
        <dbReference type="SMART" id="SM00634"/>
    </source>
</evidence>
<feature type="compositionally biased region" description="Polar residues" evidence="2">
    <location>
        <begin position="443"/>
        <end position="456"/>
    </location>
</feature>
<comment type="caution">
    <text evidence="4">The sequence shown here is derived from an EMBL/GenBank/DDBJ whole genome shotgun (WGS) entry which is preliminary data.</text>
</comment>
<dbReference type="AlphaFoldDB" id="A0A136A4H8"/>
<feature type="domain" description="Big-1" evidence="3">
    <location>
        <begin position="383"/>
        <end position="478"/>
    </location>
</feature>
<evidence type="ECO:0000256" key="2">
    <source>
        <dbReference type="SAM" id="MobiDB-lite"/>
    </source>
</evidence>
<organism evidence="4 5">
    <name type="scientific">Paraglaciecola hydrolytica</name>
    <dbReference type="NCBI Taxonomy" id="1799789"/>
    <lineage>
        <taxon>Bacteria</taxon>
        <taxon>Pseudomonadati</taxon>
        <taxon>Pseudomonadota</taxon>
        <taxon>Gammaproteobacteria</taxon>
        <taxon>Alteromonadales</taxon>
        <taxon>Alteromonadaceae</taxon>
        <taxon>Paraglaciecola</taxon>
    </lineage>
</organism>
<dbReference type="RefSeq" id="WP_068373970.1">
    <property type="nucleotide sequence ID" value="NZ_LSNE01000003.1"/>
</dbReference>
<feature type="domain" description="Big-1" evidence="3">
    <location>
        <begin position="158"/>
        <end position="246"/>
    </location>
</feature>
<feature type="domain" description="Big-1" evidence="3">
    <location>
        <begin position="59"/>
        <end position="139"/>
    </location>
</feature>
<dbReference type="STRING" id="1799789.AX660_08995"/>
<comment type="similarity">
    <text evidence="1">Belongs to the intimin/invasin family.</text>
</comment>
<gene>
    <name evidence="4" type="ORF">AX660_08995</name>
</gene>
<dbReference type="Gene3D" id="2.60.40.10">
    <property type="entry name" value="Immunoglobulins"/>
    <property type="match status" value="4"/>
</dbReference>
<reference evidence="5" key="1">
    <citation type="submission" date="2016-02" db="EMBL/GenBank/DDBJ databases">
        <authorList>
            <person name="Schultz-Johansen M."/>
            <person name="Glaring M.A."/>
            <person name="Bech P.K."/>
            <person name="Stougaard P."/>
        </authorList>
    </citation>
    <scope>NUCLEOTIDE SEQUENCE [LARGE SCALE GENOMIC DNA]</scope>
    <source>
        <strain evidence="5">S66</strain>
    </source>
</reference>
<feature type="region of interest" description="Disordered" evidence="2">
    <location>
        <begin position="437"/>
        <end position="456"/>
    </location>
</feature>
<dbReference type="OrthoDB" id="5522233at2"/>
<dbReference type="EMBL" id="LSNE01000003">
    <property type="protein sequence ID" value="KXI30124.1"/>
    <property type="molecule type" value="Genomic_DNA"/>
</dbReference>
<protein>
    <submittedName>
        <fullName evidence="4">Ig-like protein, group 1</fullName>
    </submittedName>
</protein>
<name>A0A136A4H8_9ALTE</name>
<dbReference type="InterPro" id="IPR003344">
    <property type="entry name" value="Big_1_dom"/>
</dbReference>
<dbReference type="Proteomes" id="UP000070299">
    <property type="component" value="Unassembled WGS sequence"/>
</dbReference>
<dbReference type="SMART" id="SM00634">
    <property type="entry name" value="BID_1"/>
    <property type="match status" value="3"/>
</dbReference>
<dbReference type="SUPFAM" id="SSF49373">
    <property type="entry name" value="Invasin/intimin cell-adhesion fragments"/>
    <property type="match status" value="3"/>
</dbReference>
<accession>A0A136A4H8</accession>
<sequence>MAHRKGKLVHIIFLAFMLVFLNSCKKGVSGANGDDPFGGGGNTNNYSLTLQILDVSCQSVTDHSFTAGDSLCVRAKLTNNGSVVVGQVVSFTAELGSLSTASKLTDAAGIAQVTLTSSAADVAAATIVAQYAELSANANYEFLSAGTVVVTQPSVTLALLQNGQNINRFRADESAILQVTLLDAQAQAMANTIVTFMAQRGDLAITSALTNANGVAQVTLAGSTADLGAGTASAQIQLGDISLVASVNYEIQSANSNTQDTIRLGYFAGDVFIENALGIIGETADANVELSAGATLGFTLALVDQNDQRILSQTPVSFSSSCVSNGLAAIDQQVNTINGIAQSTFEDLNCGGNQDVVTASVLVNNSLMSVSRTISILPDSVGSITFVSADPNQIVLQGTGGNTISTLVFEVKGSLGNALAQQEVTFSLNTSTGGLSLSPDKGFTNSQGQISTRVTSGNVPTSVRVTAHVTASSGEILRTQSDLLSINTGLPDQNSFTLSASNLNPETNNISGQTVDIVARLADTFNNPAPDGTAVSFTTEGGIIEPSCTTVAGSCSVIWTSANPRTPDHRITILATAIGHETLFDANGNNSYDNADGPALIDNTDSGLESSAYGLTGFVDYSEAWRDDNANNLKDASEIFLDYNSNGQFDGPDGLFNGPQCISDSACGQGSAATVHIRQALELVMSSSESLLDVVSNGMAIASNHPNITQPALSIARSESLSFDLIYSDTAAQPIPSGSTIIISSTAGLLGGEINILARSTNKTGAQQAKFTLTNSRSDDTGNATTATVSVLVTTPSGVESTVSFVVTLP</sequence>
<proteinExistence type="inferred from homology"/>
<keyword evidence="5" id="KW-1185">Reference proteome</keyword>
<dbReference type="InterPro" id="IPR013783">
    <property type="entry name" value="Ig-like_fold"/>
</dbReference>
<dbReference type="InterPro" id="IPR008964">
    <property type="entry name" value="Invasin/intimin_cell_adhesion"/>
</dbReference>